<dbReference type="Proteomes" id="UP001283361">
    <property type="component" value="Unassembled WGS sequence"/>
</dbReference>
<gene>
    <name evidence="1" type="ORF">RRG08_031797</name>
</gene>
<keyword evidence="2" id="KW-1185">Reference proteome</keyword>
<organism evidence="1 2">
    <name type="scientific">Elysia crispata</name>
    <name type="common">lettuce slug</name>
    <dbReference type="NCBI Taxonomy" id="231223"/>
    <lineage>
        <taxon>Eukaryota</taxon>
        <taxon>Metazoa</taxon>
        <taxon>Spiralia</taxon>
        <taxon>Lophotrochozoa</taxon>
        <taxon>Mollusca</taxon>
        <taxon>Gastropoda</taxon>
        <taxon>Heterobranchia</taxon>
        <taxon>Euthyneura</taxon>
        <taxon>Panpulmonata</taxon>
        <taxon>Sacoglossa</taxon>
        <taxon>Placobranchoidea</taxon>
        <taxon>Plakobranchidae</taxon>
        <taxon>Elysia</taxon>
    </lineage>
</organism>
<dbReference type="AlphaFoldDB" id="A0AAE1CT18"/>
<reference evidence="1" key="1">
    <citation type="journal article" date="2023" name="G3 (Bethesda)">
        <title>A reference genome for the long-term kleptoplast-retaining sea slug Elysia crispata morphotype clarki.</title>
        <authorList>
            <person name="Eastman K.E."/>
            <person name="Pendleton A.L."/>
            <person name="Shaikh M.A."/>
            <person name="Suttiyut T."/>
            <person name="Ogas R."/>
            <person name="Tomko P."/>
            <person name="Gavelis G."/>
            <person name="Widhalm J.R."/>
            <person name="Wisecaver J.H."/>
        </authorList>
    </citation>
    <scope>NUCLEOTIDE SEQUENCE</scope>
    <source>
        <strain evidence="1">ECLA1</strain>
    </source>
</reference>
<proteinExistence type="predicted"/>
<sequence>MATWSQVWQRNYRSSSIEILDVIYRALKEDTIPSSLPTLHSSFTHYKIEGTVNPFPPLCWAKEHHENLGQRWERSAQWLCRLESSAVCDSLGNKQSSMDLGLVMPAQPAASLLTVTNTWNGNASCLCVSL</sequence>
<protein>
    <submittedName>
        <fullName evidence="1">Uncharacterized protein</fullName>
    </submittedName>
</protein>
<accession>A0AAE1CT18</accession>
<evidence type="ECO:0000313" key="2">
    <source>
        <dbReference type="Proteomes" id="UP001283361"/>
    </source>
</evidence>
<name>A0AAE1CT18_9GAST</name>
<comment type="caution">
    <text evidence="1">The sequence shown here is derived from an EMBL/GenBank/DDBJ whole genome shotgun (WGS) entry which is preliminary data.</text>
</comment>
<dbReference type="EMBL" id="JAWDGP010006875">
    <property type="protein sequence ID" value="KAK3733857.1"/>
    <property type="molecule type" value="Genomic_DNA"/>
</dbReference>
<evidence type="ECO:0000313" key="1">
    <source>
        <dbReference type="EMBL" id="KAK3733857.1"/>
    </source>
</evidence>